<comment type="caution">
    <text evidence="2">The sequence shown here is derived from an EMBL/GenBank/DDBJ whole genome shotgun (WGS) entry which is preliminary data.</text>
</comment>
<feature type="transmembrane region" description="Helical" evidence="1">
    <location>
        <begin position="32"/>
        <end position="53"/>
    </location>
</feature>
<gene>
    <name evidence="2" type="ORF">DW944_08290</name>
</gene>
<keyword evidence="1" id="KW-0812">Transmembrane</keyword>
<dbReference type="Proteomes" id="UP000284779">
    <property type="component" value="Unassembled WGS sequence"/>
</dbReference>
<keyword evidence="1" id="KW-1133">Transmembrane helix</keyword>
<reference evidence="2 3" key="1">
    <citation type="submission" date="2018-08" db="EMBL/GenBank/DDBJ databases">
        <title>A genome reference for cultivated species of the human gut microbiota.</title>
        <authorList>
            <person name="Zou Y."/>
            <person name="Xue W."/>
            <person name="Luo G."/>
        </authorList>
    </citation>
    <scope>NUCLEOTIDE SEQUENCE [LARGE SCALE GENOMIC DNA]</scope>
    <source>
        <strain evidence="2 3">AM44-11BH</strain>
    </source>
</reference>
<protein>
    <submittedName>
        <fullName evidence="2">Uncharacterized protein</fullName>
    </submittedName>
</protein>
<dbReference type="EMBL" id="QSFD01000007">
    <property type="protein sequence ID" value="RHA18055.1"/>
    <property type="molecule type" value="Genomic_DNA"/>
</dbReference>
<sequence>MSNTKNKNYYGFKQNKQENPYGRYTPGTVGKIAIAVTVPSAIIAFVSVMIALLTPMIQALMVTLITFIISFVGSIILAIDIVIFNRKQSKKSGTSDQPKQLDIMRIVHLIVGIGVGIIIGYLIWGNK</sequence>
<organism evidence="2 3">
    <name type="scientific">Eubacterium ventriosum</name>
    <dbReference type="NCBI Taxonomy" id="39496"/>
    <lineage>
        <taxon>Bacteria</taxon>
        <taxon>Bacillati</taxon>
        <taxon>Bacillota</taxon>
        <taxon>Clostridia</taxon>
        <taxon>Eubacteriales</taxon>
        <taxon>Eubacteriaceae</taxon>
        <taxon>Eubacterium</taxon>
    </lineage>
</organism>
<dbReference type="RefSeq" id="WP_117970871.1">
    <property type="nucleotide sequence ID" value="NZ_JAFILN010000001.1"/>
</dbReference>
<feature type="transmembrane region" description="Helical" evidence="1">
    <location>
        <begin position="59"/>
        <end position="85"/>
    </location>
</feature>
<keyword evidence="1" id="KW-0472">Membrane</keyword>
<evidence type="ECO:0000256" key="1">
    <source>
        <dbReference type="SAM" id="Phobius"/>
    </source>
</evidence>
<dbReference type="AlphaFoldDB" id="A0A413R7H6"/>
<evidence type="ECO:0000313" key="3">
    <source>
        <dbReference type="Proteomes" id="UP000284779"/>
    </source>
</evidence>
<evidence type="ECO:0000313" key="2">
    <source>
        <dbReference type="EMBL" id="RHA18055.1"/>
    </source>
</evidence>
<name>A0A413R7H6_9FIRM</name>
<accession>A0A413R7H6</accession>
<keyword evidence="3" id="KW-1185">Reference proteome</keyword>
<feature type="transmembrane region" description="Helical" evidence="1">
    <location>
        <begin position="106"/>
        <end position="124"/>
    </location>
</feature>
<proteinExistence type="predicted"/>